<dbReference type="OrthoDB" id="1263939at2"/>
<dbReference type="AlphaFoldDB" id="A0A1N7IJ78"/>
<accession>A0A1N7IJ78</accession>
<evidence type="ECO:0008006" key="4">
    <source>
        <dbReference type="Google" id="ProtNLM"/>
    </source>
</evidence>
<dbReference type="Proteomes" id="UP000186373">
    <property type="component" value="Unassembled WGS sequence"/>
</dbReference>
<organism evidence="2 3">
    <name type="scientific">Chryseobacterium shigense</name>
    <dbReference type="NCBI Taxonomy" id="297244"/>
    <lineage>
        <taxon>Bacteria</taxon>
        <taxon>Pseudomonadati</taxon>
        <taxon>Bacteroidota</taxon>
        <taxon>Flavobacteriia</taxon>
        <taxon>Flavobacteriales</taxon>
        <taxon>Weeksellaceae</taxon>
        <taxon>Chryseobacterium group</taxon>
        <taxon>Chryseobacterium</taxon>
    </lineage>
</organism>
<protein>
    <recommendedName>
        <fullName evidence="4">Redox-active disulfide protein 2</fullName>
    </recommendedName>
</protein>
<keyword evidence="1" id="KW-0472">Membrane</keyword>
<dbReference type="EMBL" id="FTNY01000004">
    <property type="protein sequence ID" value="SIS37145.1"/>
    <property type="molecule type" value="Genomic_DNA"/>
</dbReference>
<proteinExistence type="predicted"/>
<evidence type="ECO:0000256" key="1">
    <source>
        <dbReference type="SAM" id="Phobius"/>
    </source>
</evidence>
<dbReference type="RefSeq" id="WP_076507999.1">
    <property type="nucleotide sequence ID" value="NZ_FTNY01000004.1"/>
</dbReference>
<reference evidence="3" key="1">
    <citation type="submission" date="2017-01" db="EMBL/GenBank/DDBJ databases">
        <authorList>
            <person name="Varghese N."/>
            <person name="Submissions S."/>
        </authorList>
    </citation>
    <scope>NUCLEOTIDE SEQUENCE [LARGE SCALE GENOMIC DNA]</scope>
    <source>
        <strain evidence="3">DSM 17126</strain>
    </source>
</reference>
<sequence>MKNKLITECTDEELLNNEKKLKIMTILLGVFMVLLFFATMVLTIKKGFTPIVIVPICLLPLFIIGMMNWKRVNKEKERRNLQ</sequence>
<keyword evidence="3" id="KW-1185">Reference proteome</keyword>
<feature type="transmembrane region" description="Helical" evidence="1">
    <location>
        <begin position="48"/>
        <end position="69"/>
    </location>
</feature>
<name>A0A1N7IJ78_9FLAO</name>
<evidence type="ECO:0000313" key="3">
    <source>
        <dbReference type="Proteomes" id="UP000186373"/>
    </source>
</evidence>
<keyword evidence="1" id="KW-1133">Transmembrane helix</keyword>
<evidence type="ECO:0000313" key="2">
    <source>
        <dbReference type="EMBL" id="SIS37145.1"/>
    </source>
</evidence>
<feature type="transmembrane region" description="Helical" evidence="1">
    <location>
        <begin position="21"/>
        <end position="42"/>
    </location>
</feature>
<keyword evidence="1" id="KW-0812">Transmembrane</keyword>
<gene>
    <name evidence="2" type="ORF">SAMN05421639_10430</name>
</gene>